<evidence type="ECO:0000313" key="2">
    <source>
        <dbReference type="Proteomes" id="UP000256405"/>
    </source>
</evidence>
<sequence>MPTVIKSNAVDEALCFGWIDSKSKPLDEEKFIKFFSRRKIKSVWSKVNKEKVSRLIDL</sequence>
<name>A0A3E0DXU1_9BACT</name>
<evidence type="ECO:0000313" key="1">
    <source>
        <dbReference type="EMBL" id="REG90273.1"/>
    </source>
</evidence>
<reference evidence="1 2" key="1">
    <citation type="submission" date="2018-08" db="EMBL/GenBank/DDBJ databases">
        <title>Genomic Encyclopedia of Archaeal and Bacterial Type Strains, Phase II (KMG-II): from individual species to whole genera.</title>
        <authorList>
            <person name="Goeker M."/>
        </authorList>
    </citation>
    <scope>NUCLEOTIDE SEQUENCE [LARGE SCALE GENOMIC DNA]</scope>
    <source>
        <strain evidence="1 2">DSM 15986</strain>
    </source>
</reference>
<dbReference type="EMBL" id="QUNF01000007">
    <property type="protein sequence ID" value="REG90273.1"/>
    <property type="molecule type" value="Genomic_DNA"/>
</dbReference>
<keyword evidence="2" id="KW-1185">Reference proteome</keyword>
<dbReference type="AlphaFoldDB" id="A0A3E0DXU1"/>
<protein>
    <recommendedName>
        <fullName evidence="3">Bacteriocin resistance YdeI/OmpD-like protein</fullName>
    </recommendedName>
</protein>
<dbReference type="RefSeq" id="WP_317126690.1">
    <property type="nucleotide sequence ID" value="NZ_QUNF01000007.1"/>
</dbReference>
<comment type="caution">
    <text evidence="1">The sequence shown here is derived from an EMBL/GenBank/DDBJ whole genome shotgun (WGS) entry which is preliminary data.</text>
</comment>
<gene>
    <name evidence="1" type="ORF">C8N25_10710</name>
</gene>
<evidence type="ECO:0008006" key="3">
    <source>
        <dbReference type="Google" id="ProtNLM"/>
    </source>
</evidence>
<organism evidence="1 2">
    <name type="scientific">Algoriphagus antarcticus</name>
    <dbReference type="NCBI Taxonomy" id="238540"/>
    <lineage>
        <taxon>Bacteria</taxon>
        <taxon>Pseudomonadati</taxon>
        <taxon>Bacteroidota</taxon>
        <taxon>Cytophagia</taxon>
        <taxon>Cytophagales</taxon>
        <taxon>Cyclobacteriaceae</taxon>
        <taxon>Algoriphagus</taxon>
    </lineage>
</organism>
<accession>A0A3E0DXU1</accession>
<dbReference type="Proteomes" id="UP000256405">
    <property type="component" value="Unassembled WGS sequence"/>
</dbReference>
<proteinExistence type="predicted"/>